<evidence type="ECO:0000256" key="1">
    <source>
        <dbReference type="ARBA" id="ARBA00004651"/>
    </source>
</evidence>
<accession>A0A0R1JZC8</accession>
<keyword evidence="4 7" id="KW-0812">Transmembrane</keyword>
<dbReference type="InterPro" id="IPR048279">
    <property type="entry name" value="MdtK-like"/>
</dbReference>
<evidence type="ECO:0000256" key="3">
    <source>
        <dbReference type="ARBA" id="ARBA00022475"/>
    </source>
</evidence>
<name>A0A0R1JZC8_9LACO</name>
<dbReference type="RefSeq" id="WP_056950112.1">
    <property type="nucleotide sequence ID" value="NZ_AZDJ01000003.1"/>
</dbReference>
<feature type="transmembrane region" description="Helical" evidence="7">
    <location>
        <begin position="133"/>
        <end position="154"/>
    </location>
</feature>
<evidence type="ECO:0000313" key="8">
    <source>
        <dbReference type="EMBL" id="KRK73924.1"/>
    </source>
</evidence>
<dbReference type="OrthoDB" id="9811110at2"/>
<organism evidence="8 9">
    <name type="scientific">Lacticaseibacillus nasuensis JCM 17158</name>
    <dbReference type="NCBI Taxonomy" id="1291734"/>
    <lineage>
        <taxon>Bacteria</taxon>
        <taxon>Bacillati</taxon>
        <taxon>Bacillota</taxon>
        <taxon>Bacilli</taxon>
        <taxon>Lactobacillales</taxon>
        <taxon>Lactobacillaceae</taxon>
        <taxon>Lacticaseibacillus</taxon>
    </lineage>
</organism>
<keyword evidence="6 7" id="KW-0472">Membrane</keyword>
<evidence type="ECO:0000256" key="5">
    <source>
        <dbReference type="ARBA" id="ARBA00022989"/>
    </source>
</evidence>
<dbReference type="Pfam" id="PF01554">
    <property type="entry name" value="MatE"/>
    <property type="match status" value="2"/>
</dbReference>
<dbReference type="GO" id="GO:0042910">
    <property type="term" value="F:xenobiotic transmembrane transporter activity"/>
    <property type="evidence" value="ECO:0007669"/>
    <property type="project" value="InterPro"/>
</dbReference>
<dbReference type="GO" id="GO:0015297">
    <property type="term" value="F:antiporter activity"/>
    <property type="evidence" value="ECO:0007669"/>
    <property type="project" value="InterPro"/>
</dbReference>
<feature type="transmembrane region" description="Helical" evidence="7">
    <location>
        <begin position="232"/>
        <end position="258"/>
    </location>
</feature>
<keyword evidence="9" id="KW-1185">Reference proteome</keyword>
<dbReference type="InterPro" id="IPR051327">
    <property type="entry name" value="MATE_MepA_subfamily"/>
</dbReference>
<reference evidence="8 9" key="1">
    <citation type="journal article" date="2015" name="Genome Announc.">
        <title>Expanding the biotechnology potential of lactobacilli through comparative genomics of 213 strains and associated genera.</title>
        <authorList>
            <person name="Sun Z."/>
            <person name="Harris H.M."/>
            <person name="McCann A."/>
            <person name="Guo C."/>
            <person name="Argimon S."/>
            <person name="Zhang W."/>
            <person name="Yang X."/>
            <person name="Jeffery I.B."/>
            <person name="Cooney J.C."/>
            <person name="Kagawa T.F."/>
            <person name="Liu W."/>
            <person name="Song Y."/>
            <person name="Salvetti E."/>
            <person name="Wrobel A."/>
            <person name="Rasinkangas P."/>
            <person name="Parkhill J."/>
            <person name="Rea M.C."/>
            <person name="O'Sullivan O."/>
            <person name="Ritari J."/>
            <person name="Douillard F.P."/>
            <person name="Paul Ross R."/>
            <person name="Yang R."/>
            <person name="Briner A.E."/>
            <person name="Felis G.E."/>
            <person name="de Vos W.M."/>
            <person name="Barrangou R."/>
            <person name="Klaenhammer T.R."/>
            <person name="Caufield P.W."/>
            <person name="Cui Y."/>
            <person name="Zhang H."/>
            <person name="O'Toole P.W."/>
        </authorList>
    </citation>
    <scope>NUCLEOTIDE SEQUENCE [LARGE SCALE GENOMIC DNA]</scope>
    <source>
        <strain evidence="8 9">JCM 17158</strain>
    </source>
</reference>
<feature type="transmembrane region" description="Helical" evidence="7">
    <location>
        <begin position="54"/>
        <end position="76"/>
    </location>
</feature>
<dbReference type="InterPro" id="IPR002528">
    <property type="entry name" value="MATE_fam"/>
</dbReference>
<protein>
    <submittedName>
        <fullName evidence="8">Na+ driven multidrug efflux pump</fullName>
    </submittedName>
</protein>
<keyword evidence="5 7" id="KW-1133">Transmembrane helix</keyword>
<dbReference type="GO" id="GO:0005886">
    <property type="term" value="C:plasma membrane"/>
    <property type="evidence" value="ECO:0007669"/>
    <property type="project" value="UniProtKB-SubCell"/>
</dbReference>
<evidence type="ECO:0000313" key="9">
    <source>
        <dbReference type="Proteomes" id="UP000051804"/>
    </source>
</evidence>
<gene>
    <name evidence="8" type="ORF">FD02_GL001755</name>
</gene>
<dbReference type="PIRSF" id="PIRSF006603">
    <property type="entry name" value="DinF"/>
    <property type="match status" value="1"/>
</dbReference>
<comment type="subcellular location">
    <subcellularLocation>
        <location evidence="1">Cell membrane</location>
        <topology evidence="1">Multi-pass membrane protein</topology>
    </subcellularLocation>
</comment>
<feature type="transmembrane region" description="Helical" evidence="7">
    <location>
        <begin position="88"/>
        <end position="113"/>
    </location>
</feature>
<dbReference type="PANTHER" id="PTHR43823:SF3">
    <property type="entry name" value="MULTIDRUG EXPORT PROTEIN MEPA"/>
    <property type="match status" value="1"/>
</dbReference>
<dbReference type="Proteomes" id="UP000051804">
    <property type="component" value="Unassembled WGS sequence"/>
</dbReference>
<evidence type="ECO:0000256" key="4">
    <source>
        <dbReference type="ARBA" id="ARBA00022692"/>
    </source>
</evidence>
<dbReference type="EMBL" id="AZDJ01000003">
    <property type="protein sequence ID" value="KRK73924.1"/>
    <property type="molecule type" value="Genomic_DNA"/>
</dbReference>
<comment type="caution">
    <text evidence="8">The sequence shown here is derived from an EMBL/GenBank/DDBJ whole genome shotgun (WGS) entry which is preliminary data.</text>
</comment>
<keyword evidence="3" id="KW-1003">Cell membrane</keyword>
<feature type="transmembrane region" description="Helical" evidence="7">
    <location>
        <begin position="192"/>
        <end position="211"/>
    </location>
</feature>
<evidence type="ECO:0000256" key="6">
    <source>
        <dbReference type="ARBA" id="ARBA00023136"/>
    </source>
</evidence>
<dbReference type="AlphaFoldDB" id="A0A0R1JZC8"/>
<feature type="transmembrane region" description="Helical" evidence="7">
    <location>
        <begin position="166"/>
        <end position="186"/>
    </location>
</feature>
<proteinExistence type="predicted"/>
<feature type="transmembrane region" description="Helical" evidence="7">
    <location>
        <begin position="278"/>
        <end position="301"/>
    </location>
</feature>
<sequence>MDELFAHAPVPKAYMHLALPVVLGMVASMVYNLVDTFFVAQTGNADLVAGVTLGAPLFSFMLALGDIFGLGGSALLSRLLGNGKRAQVRALSSFCLYAAVALSLVITALLLGFKQPILTLLGATAATRAYAGAFYTMLAGGATFIIVSLVPGNIIRTEGLAKQSMIATVAGTALTIVLDPLFLFGFHWGAGGVGLANVLGYALNTGLLLWFTQTKAQYLSIAPRVAKASPHALGAILAIGIPASLTNFMQSLGTMLLNQRLAAHGANAVAAMGIAQKVYMIVMLIMVGFAFGAQPLIGYNFGAKARQRLNEILRFDFRVEIGYALVAAGVLILLAPQIVALFMNQPTIVAMGSLMLRALLITMPFIGAILVFTTVFQSVGQSLDALIMAIARQGVIFAVVLWLLPQWLGFAGIVWAQAVSDLLTCAIGYGLYRHSKTLWWQPAA</sequence>
<evidence type="ECO:0000256" key="7">
    <source>
        <dbReference type="SAM" id="Phobius"/>
    </source>
</evidence>
<feature type="transmembrane region" description="Helical" evidence="7">
    <location>
        <begin position="12"/>
        <end position="34"/>
    </location>
</feature>
<dbReference type="NCBIfam" id="TIGR00797">
    <property type="entry name" value="matE"/>
    <property type="match status" value="1"/>
</dbReference>
<feature type="transmembrane region" description="Helical" evidence="7">
    <location>
        <begin position="321"/>
        <end position="342"/>
    </location>
</feature>
<feature type="transmembrane region" description="Helical" evidence="7">
    <location>
        <begin position="383"/>
        <end position="404"/>
    </location>
</feature>
<keyword evidence="2" id="KW-0813">Transport</keyword>
<feature type="transmembrane region" description="Helical" evidence="7">
    <location>
        <begin position="354"/>
        <end position="376"/>
    </location>
</feature>
<evidence type="ECO:0000256" key="2">
    <source>
        <dbReference type="ARBA" id="ARBA00022448"/>
    </source>
</evidence>
<dbReference type="PANTHER" id="PTHR43823">
    <property type="entry name" value="SPORULATION PROTEIN YKVU"/>
    <property type="match status" value="1"/>
</dbReference>
<dbReference type="STRING" id="1291734.FD02_GL001755"/>
<dbReference type="PATRIC" id="fig|1291734.4.peg.1804"/>